<keyword evidence="3 5" id="KW-1133">Transmembrane helix</keyword>
<dbReference type="WBParaSite" id="nRc.2.0.1.t30464-RA">
    <property type="protein sequence ID" value="nRc.2.0.1.t30464-RA"/>
    <property type="gene ID" value="nRc.2.0.1.g30464"/>
</dbReference>
<keyword evidence="4 5" id="KW-0472">Membrane</keyword>
<dbReference type="InterPro" id="IPR017452">
    <property type="entry name" value="GPCR_Rhodpsn_7TM"/>
</dbReference>
<feature type="transmembrane region" description="Helical" evidence="5">
    <location>
        <begin position="181"/>
        <end position="208"/>
    </location>
</feature>
<dbReference type="Gene3D" id="1.20.1070.10">
    <property type="entry name" value="Rhodopsin 7-helix transmembrane proteins"/>
    <property type="match status" value="1"/>
</dbReference>
<dbReference type="PROSITE" id="PS50262">
    <property type="entry name" value="G_PROTEIN_RECEP_F1_2"/>
    <property type="match status" value="1"/>
</dbReference>
<name>A0A915JWR7_ROMCU</name>
<organism evidence="7 8">
    <name type="scientific">Romanomermis culicivorax</name>
    <name type="common">Nematode worm</name>
    <dbReference type="NCBI Taxonomy" id="13658"/>
    <lineage>
        <taxon>Eukaryota</taxon>
        <taxon>Metazoa</taxon>
        <taxon>Ecdysozoa</taxon>
        <taxon>Nematoda</taxon>
        <taxon>Enoplea</taxon>
        <taxon>Dorylaimia</taxon>
        <taxon>Mermithida</taxon>
        <taxon>Mermithoidea</taxon>
        <taxon>Mermithidae</taxon>
        <taxon>Romanomermis</taxon>
    </lineage>
</organism>
<dbReference type="SUPFAM" id="SSF81321">
    <property type="entry name" value="Family A G protein-coupled receptor-like"/>
    <property type="match status" value="1"/>
</dbReference>
<evidence type="ECO:0000313" key="8">
    <source>
        <dbReference type="WBParaSite" id="nRc.2.0.1.t30464-RA"/>
    </source>
</evidence>
<evidence type="ECO:0000313" key="7">
    <source>
        <dbReference type="Proteomes" id="UP000887565"/>
    </source>
</evidence>
<dbReference type="AlphaFoldDB" id="A0A915JWR7"/>
<feature type="transmembrane region" description="Helical" evidence="5">
    <location>
        <begin position="280"/>
        <end position="303"/>
    </location>
</feature>
<feature type="transmembrane region" description="Helical" evidence="5">
    <location>
        <begin position="52"/>
        <end position="72"/>
    </location>
</feature>
<dbReference type="GO" id="GO:0016020">
    <property type="term" value="C:membrane"/>
    <property type="evidence" value="ECO:0007669"/>
    <property type="project" value="UniProtKB-SubCell"/>
</dbReference>
<evidence type="ECO:0000259" key="6">
    <source>
        <dbReference type="PROSITE" id="PS50262"/>
    </source>
</evidence>
<protein>
    <submittedName>
        <fullName evidence="8">G-protein coupled receptors family 1 profile domain-containing protein</fullName>
    </submittedName>
</protein>
<dbReference type="Proteomes" id="UP000887565">
    <property type="component" value="Unplaced"/>
</dbReference>
<keyword evidence="7" id="KW-1185">Reference proteome</keyword>
<keyword evidence="2 5" id="KW-0812">Transmembrane</keyword>
<feature type="transmembrane region" description="Helical" evidence="5">
    <location>
        <begin position="248"/>
        <end position="268"/>
    </location>
</feature>
<accession>A0A915JWR7</accession>
<evidence type="ECO:0000256" key="4">
    <source>
        <dbReference type="ARBA" id="ARBA00023136"/>
    </source>
</evidence>
<evidence type="ECO:0000256" key="1">
    <source>
        <dbReference type="ARBA" id="ARBA00004370"/>
    </source>
</evidence>
<reference evidence="8" key="1">
    <citation type="submission" date="2022-11" db="UniProtKB">
        <authorList>
            <consortium name="WormBaseParasite"/>
        </authorList>
    </citation>
    <scope>IDENTIFICATION</scope>
</reference>
<sequence length="397" mass="45710">MLCNETLILTSNAWFWGSKVIKFTGAPLAIFFNIALVLALRKCSSVHLHANLYYLLTNLSLCSVVASGYLLVKGFYTVALYWTNQTCKLQASFATCKYQETVFICCKLSILGTMLCLGVERLYAIARIKFCRHYNEEKPFLAVVGLSLTWIFSLICTLILAKTVPDGVVAYCNALFIYSKRVLAVLSLIILPLDLCCLVSYVSLYFVVLRKWRPAFAAGGDCETYTLNSRFEKKIVVAVTKAMLPSSVLHAICWTIILTVSAMQIFFHNFSVWNLLVSQYLFYILWLMHMVLHPIFILSYCHFIRHHFCTIFRPMTTRWTWRRRSEQDDDDQENDDYATEKRRILSVAVEKPKLQQEWQVKGADSDKIKEQYFEMLNDSWGVVQTADEPKAGSRIRL</sequence>
<proteinExistence type="predicted"/>
<evidence type="ECO:0000256" key="2">
    <source>
        <dbReference type="ARBA" id="ARBA00022692"/>
    </source>
</evidence>
<feature type="transmembrane region" description="Helical" evidence="5">
    <location>
        <begin position="101"/>
        <end position="119"/>
    </location>
</feature>
<feature type="domain" description="G-protein coupled receptors family 1 profile" evidence="6">
    <location>
        <begin position="32"/>
        <end position="297"/>
    </location>
</feature>
<dbReference type="OMA" id="MICAEME"/>
<feature type="transmembrane region" description="Helical" evidence="5">
    <location>
        <begin position="20"/>
        <end position="40"/>
    </location>
</feature>
<evidence type="ECO:0000256" key="3">
    <source>
        <dbReference type="ARBA" id="ARBA00022989"/>
    </source>
</evidence>
<comment type="subcellular location">
    <subcellularLocation>
        <location evidence="1">Membrane</location>
    </subcellularLocation>
</comment>
<evidence type="ECO:0000256" key="5">
    <source>
        <dbReference type="SAM" id="Phobius"/>
    </source>
</evidence>
<dbReference type="CDD" id="cd00637">
    <property type="entry name" value="7tm_classA_rhodopsin-like"/>
    <property type="match status" value="1"/>
</dbReference>
<feature type="transmembrane region" description="Helical" evidence="5">
    <location>
        <begin position="140"/>
        <end position="161"/>
    </location>
</feature>